<dbReference type="InterPro" id="IPR019734">
    <property type="entry name" value="TPR_rpt"/>
</dbReference>
<gene>
    <name evidence="1" type="ORF">B0F88_104271</name>
</gene>
<reference evidence="1 2" key="1">
    <citation type="submission" date="2018-02" db="EMBL/GenBank/DDBJ databases">
        <title>Subsurface microbial communities from deep shales in Ohio and West Virginia, USA.</title>
        <authorList>
            <person name="Wrighton K."/>
        </authorList>
    </citation>
    <scope>NUCLEOTIDE SEQUENCE [LARGE SCALE GENOMIC DNA]</scope>
    <source>
        <strain evidence="1 2">OWC-G53F</strain>
    </source>
</reference>
<sequence length="125" mass="13496">MANEATEIAAQIQQALLLAEQGDLTGSEALYHKVLEQEPENPLALYGLAQLAGAIDDQEVKEVLLAQAIEQLANKAGPDQQSLAATWLTELAEVLFTLNRPTDAMNCLKQCENLIVENLKTPPAS</sequence>
<dbReference type="SUPFAM" id="SSF48452">
    <property type="entry name" value="TPR-like"/>
    <property type="match status" value="1"/>
</dbReference>
<name>A0A2S6H508_9GAMM</name>
<accession>A0A2S6H508</accession>
<dbReference type="AlphaFoldDB" id="A0A2S6H508"/>
<dbReference type="SMART" id="SM00028">
    <property type="entry name" value="TPR"/>
    <property type="match status" value="2"/>
</dbReference>
<evidence type="ECO:0000313" key="2">
    <source>
        <dbReference type="Proteomes" id="UP000238071"/>
    </source>
</evidence>
<dbReference type="RefSeq" id="WP_104423258.1">
    <property type="nucleotide sequence ID" value="NZ_PTIY01000004.1"/>
</dbReference>
<organism evidence="1 2">
    <name type="scientific">Methylobacter tundripaludum</name>
    <dbReference type="NCBI Taxonomy" id="173365"/>
    <lineage>
        <taxon>Bacteria</taxon>
        <taxon>Pseudomonadati</taxon>
        <taxon>Pseudomonadota</taxon>
        <taxon>Gammaproteobacteria</taxon>
        <taxon>Methylococcales</taxon>
        <taxon>Methylococcaceae</taxon>
        <taxon>Methylobacter</taxon>
    </lineage>
</organism>
<dbReference type="EMBL" id="PTIY01000004">
    <property type="protein sequence ID" value="PPK72476.1"/>
    <property type="molecule type" value="Genomic_DNA"/>
</dbReference>
<comment type="caution">
    <text evidence="1">The sequence shown here is derived from an EMBL/GenBank/DDBJ whole genome shotgun (WGS) entry which is preliminary data.</text>
</comment>
<dbReference type="InterPro" id="IPR011990">
    <property type="entry name" value="TPR-like_helical_dom_sf"/>
</dbReference>
<keyword evidence="2" id="KW-1185">Reference proteome</keyword>
<protein>
    <submittedName>
        <fullName evidence="1">Tetratricopeptide repeat protein</fullName>
    </submittedName>
</protein>
<dbReference type="Gene3D" id="1.25.40.10">
    <property type="entry name" value="Tetratricopeptide repeat domain"/>
    <property type="match status" value="1"/>
</dbReference>
<proteinExistence type="predicted"/>
<evidence type="ECO:0000313" key="1">
    <source>
        <dbReference type="EMBL" id="PPK72476.1"/>
    </source>
</evidence>
<dbReference type="Proteomes" id="UP000238071">
    <property type="component" value="Unassembled WGS sequence"/>
</dbReference>